<reference evidence="2" key="1">
    <citation type="submission" date="2022-10" db="EMBL/GenBank/DDBJ databases">
        <title>The complete genomes of actinobacterial strains from the NBC collection.</title>
        <authorList>
            <person name="Joergensen T.S."/>
            <person name="Alvarez Arevalo M."/>
            <person name="Sterndorff E.B."/>
            <person name="Faurdal D."/>
            <person name="Vuksanovic O."/>
            <person name="Mourched A.-S."/>
            <person name="Charusanti P."/>
            <person name="Shaw S."/>
            <person name="Blin K."/>
            <person name="Weber T."/>
        </authorList>
    </citation>
    <scope>NUCLEOTIDE SEQUENCE</scope>
    <source>
        <strain evidence="2">NBC_01482</strain>
    </source>
</reference>
<dbReference type="Proteomes" id="UP001432062">
    <property type="component" value="Chromosome"/>
</dbReference>
<organism evidence="2 3">
    <name type="scientific">Nocardia vinacea</name>
    <dbReference type="NCBI Taxonomy" id="96468"/>
    <lineage>
        <taxon>Bacteria</taxon>
        <taxon>Bacillati</taxon>
        <taxon>Actinomycetota</taxon>
        <taxon>Actinomycetes</taxon>
        <taxon>Mycobacteriales</taxon>
        <taxon>Nocardiaceae</taxon>
        <taxon>Nocardia</taxon>
    </lineage>
</organism>
<dbReference type="InterPro" id="IPR023393">
    <property type="entry name" value="START-like_dom_sf"/>
</dbReference>
<proteinExistence type="predicted"/>
<dbReference type="RefSeq" id="WP_329409934.1">
    <property type="nucleotide sequence ID" value="NZ_CP109441.1"/>
</dbReference>
<feature type="signal peptide" evidence="1">
    <location>
        <begin position="1"/>
        <end position="46"/>
    </location>
</feature>
<keyword evidence="1" id="KW-0732">Signal</keyword>
<dbReference type="Gene3D" id="3.30.530.20">
    <property type="match status" value="1"/>
</dbReference>
<sequence>MNDTRLSVTPKAHAESGTIRRRGRATLLGIALTAAFLSATVTPAHADGPADSAPLTCEGAGIDTAAPIHYRTEALIKAPLDAVWNLQTDVERWPSWQQPVTSIERLDSGPLQAGSQFRWTTPAPATATTPATTLTITSTVQQLQPARCIRWSGPAIGDGMRIDGGIHVWTFAPVDGGVLVRTEENWNGAQVEADVPTSTHFLGAGLEAWLADLRTAAETQH</sequence>
<dbReference type="Pfam" id="PF10604">
    <property type="entry name" value="Polyketide_cyc2"/>
    <property type="match status" value="1"/>
</dbReference>
<evidence type="ECO:0000313" key="3">
    <source>
        <dbReference type="Proteomes" id="UP001432062"/>
    </source>
</evidence>
<name>A0ABZ1YWN2_9NOCA</name>
<feature type="chain" id="PRO_5045348890" evidence="1">
    <location>
        <begin position="47"/>
        <end position="221"/>
    </location>
</feature>
<protein>
    <submittedName>
        <fullName evidence="2">SRPBCC family protein</fullName>
    </submittedName>
</protein>
<accession>A0ABZ1YWN2</accession>
<gene>
    <name evidence="2" type="ORF">OG563_45810</name>
</gene>
<dbReference type="EMBL" id="CP109441">
    <property type="protein sequence ID" value="WUV46296.1"/>
    <property type="molecule type" value="Genomic_DNA"/>
</dbReference>
<evidence type="ECO:0000256" key="1">
    <source>
        <dbReference type="SAM" id="SignalP"/>
    </source>
</evidence>
<keyword evidence="3" id="KW-1185">Reference proteome</keyword>
<dbReference type="InterPro" id="IPR019587">
    <property type="entry name" value="Polyketide_cyclase/dehydratase"/>
</dbReference>
<dbReference type="SUPFAM" id="SSF55961">
    <property type="entry name" value="Bet v1-like"/>
    <property type="match status" value="1"/>
</dbReference>
<evidence type="ECO:0000313" key="2">
    <source>
        <dbReference type="EMBL" id="WUV46296.1"/>
    </source>
</evidence>